<sequence length="257" mass="29338">MSELVFYDITCNSSKSKAWSANTWIVRYAFNFKGLKYRTEWVELCDIEVRCKAIGASATRLKSDGSPEYTLPVIHNSTTNTVVSDSLAIVAYLDNAYPDTPRLLPPGKTGLYSAFRETVDDSITFKAYRLNVHRVYLFLNPCNETHYRGSREQWFGMKLEEVAPPGSEVEMKVWKEVENGFKKVATWYDIEKDQDGGSGLFIEGGQTPGYADFLLAARMMWIEITLGDTEAWARIKNLDGGRWARFLEQFNQYNVVL</sequence>
<dbReference type="PROSITE" id="PS50404">
    <property type="entry name" value="GST_NTER"/>
    <property type="match status" value="1"/>
</dbReference>
<keyword evidence="3" id="KW-1185">Reference proteome</keyword>
<name>A0A8K0UUF0_9AGAR</name>
<evidence type="ECO:0000313" key="2">
    <source>
        <dbReference type="EMBL" id="KAH8104646.1"/>
    </source>
</evidence>
<dbReference type="InterPro" id="IPR036249">
    <property type="entry name" value="Thioredoxin-like_sf"/>
</dbReference>
<proteinExistence type="predicted"/>
<dbReference type="Gene3D" id="3.40.30.10">
    <property type="entry name" value="Glutaredoxin"/>
    <property type="match status" value="1"/>
</dbReference>
<feature type="domain" description="GST N-terminal" evidence="1">
    <location>
        <begin position="10"/>
        <end position="101"/>
    </location>
</feature>
<evidence type="ECO:0000259" key="1">
    <source>
        <dbReference type="PROSITE" id="PS50404"/>
    </source>
</evidence>
<dbReference type="OrthoDB" id="4951845at2759"/>
<accession>A0A8K0UUF0</accession>
<evidence type="ECO:0000313" key="3">
    <source>
        <dbReference type="Proteomes" id="UP000813824"/>
    </source>
</evidence>
<dbReference type="InterPro" id="IPR054416">
    <property type="entry name" value="GST_UstS-like_C"/>
</dbReference>
<protein>
    <recommendedName>
        <fullName evidence="1">GST N-terminal domain-containing protein</fullName>
    </recommendedName>
</protein>
<comment type="caution">
    <text evidence="2">The sequence shown here is derived from an EMBL/GenBank/DDBJ whole genome shotgun (WGS) entry which is preliminary data.</text>
</comment>
<dbReference type="Gene3D" id="1.20.1050.10">
    <property type="match status" value="1"/>
</dbReference>
<gene>
    <name evidence="2" type="ORF">BXZ70DRAFT_601944</name>
</gene>
<dbReference type="AlphaFoldDB" id="A0A8K0UUF0"/>
<dbReference type="Proteomes" id="UP000813824">
    <property type="component" value="Unassembled WGS sequence"/>
</dbReference>
<dbReference type="SUPFAM" id="SSF52833">
    <property type="entry name" value="Thioredoxin-like"/>
    <property type="match status" value="1"/>
</dbReference>
<reference evidence="2" key="1">
    <citation type="journal article" date="2021" name="New Phytol.">
        <title>Evolutionary innovations through gain and loss of genes in the ectomycorrhizal Boletales.</title>
        <authorList>
            <person name="Wu G."/>
            <person name="Miyauchi S."/>
            <person name="Morin E."/>
            <person name="Kuo A."/>
            <person name="Drula E."/>
            <person name="Varga T."/>
            <person name="Kohler A."/>
            <person name="Feng B."/>
            <person name="Cao Y."/>
            <person name="Lipzen A."/>
            <person name="Daum C."/>
            <person name="Hundley H."/>
            <person name="Pangilinan J."/>
            <person name="Johnson J."/>
            <person name="Barry K."/>
            <person name="LaButti K."/>
            <person name="Ng V."/>
            <person name="Ahrendt S."/>
            <person name="Min B."/>
            <person name="Choi I.G."/>
            <person name="Park H."/>
            <person name="Plett J.M."/>
            <person name="Magnuson J."/>
            <person name="Spatafora J.W."/>
            <person name="Nagy L.G."/>
            <person name="Henrissat B."/>
            <person name="Grigoriev I.V."/>
            <person name="Yang Z.L."/>
            <person name="Xu J."/>
            <person name="Martin F.M."/>
        </authorList>
    </citation>
    <scope>NUCLEOTIDE SEQUENCE</scope>
    <source>
        <strain evidence="2">KKN 215</strain>
    </source>
</reference>
<dbReference type="InterPro" id="IPR004045">
    <property type="entry name" value="Glutathione_S-Trfase_N"/>
</dbReference>
<dbReference type="Pfam" id="PF22041">
    <property type="entry name" value="GST_C_7"/>
    <property type="match status" value="1"/>
</dbReference>
<dbReference type="EMBL" id="JAEVFJ010000005">
    <property type="protein sequence ID" value="KAH8104646.1"/>
    <property type="molecule type" value="Genomic_DNA"/>
</dbReference>
<dbReference type="Pfam" id="PF13409">
    <property type="entry name" value="GST_N_2"/>
    <property type="match status" value="1"/>
</dbReference>
<organism evidence="2 3">
    <name type="scientific">Cristinia sonorae</name>
    <dbReference type="NCBI Taxonomy" id="1940300"/>
    <lineage>
        <taxon>Eukaryota</taxon>
        <taxon>Fungi</taxon>
        <taxon>Dikarya</taxon>
        <taxon>Basidiomycota</taxon>
        <taxon>Agaricomycotina</taxon>
        <taxon>Agaricomycetes</taxon>
        <taxon>Agaricomycetidae</taxon>
        <taxon>Agaricales</taxon>
        <taxon>Pleurotineae</taxon>
        <taxon>Stephanosporaceae</taxon>
        <taxon>Cristinia</taxon>
    </lineage>
</organism>